<evidence type="ECO:0000256" key="7">
    <source>
        <dbReference type="ARBA" id="ARBA00022763"/>
    </source>
</evidence>
<keyword evidence="5" id="KW-0004">4Fe-4S</keyword>
<name>B8I5L0_RUMCH</name>
<keyword evidence="11" id="KW-0234">DNA repair</keyword>
<dbReference type="NCBIfam" id="TIGR00758">
    <property type="entry name" value="UDG_fam4"/>
    <property type="match status" value="1"/>
</dbReference>
<keyword evidence="9" id="KW-0408">Iron</keyword>
<gene>
    <name evidence="13" type="ordered locus">Ccel_2416</name>
</gene>
<evidence type="ECO:0000313" key="13">
    <source>
        <dbReference type="EMBL" id="ACL76746.1"/>
    </source>
</evidence>
<dbReference type="eggNOG" id="COG1573">
    <property type="taxonomic scope" value="Bacteria"/>
</dbReference>
<evidence type="ECO:0000256" key="5">
    <source>
        <dbReference type="ARBA" id="ARBA00022485"/>
    </source>
</evidence>
<dbReference type="InterPro" id="IPR005122">
    <property type="entry name" value="Uracil-DNA_glycosylase-like"/>
</dbReference>
<feature type="domain" description="Uracil-DNA glycosylase-like" evidence="12">
    <location>
        <begin position="28"/>
        <end position="174"/>
    </location>
</feature>
<dbReference type="InterPro" id="IPR005273">
    <property type="entry name" value="Ura-DNA_glyco_family4"/>
</dbReference>
<dbReference type="RefSeq" id="WP_015925835.1">
    <property type="nucleotide sequence ID" value="NC_011898.1"/>
</dbReference>
<dbReference type="GO" id="GO:0046872">
    <property type="term" value="F:metal ion binding"/>
    <property type="evidence" value="ECO:0007669"/>
    <property type="project" value="UniProtKB-KW"/>
</dbReference>
<dbReference type="OrthoDB" id="5290748at2"/>
<comment type="similarity">
    <text evidence="2">Belongs to the uracil-DNA glycosylase (UDG) superfamily. Type 4 (UDGa) family.</text>
</comment>
<dbReference type="SUPFAM" id="SSF52141">
    <property type="entry name" value="Uracil-DNA glycosylase-like"/>
    <property type="match status" value="1"/>
</dbReference>
<evidence type="ECO:0000256" key="10">
    <source>
        <dbReference type="ARBA" id="ARBA00023014"/>
    </source>
</evidence>
<dbReference type="Gene3D" id="3.40.470.10">
    <property type="entry name" value="Uracil-DNA glycosylase-like domain"/>
    <property type="match status" value="1"/>
</dbReference>
<dbReference type="Pfam" id="PF03167">
    <property type="entry name" value="UDG"/>
    <property type="match status" value="1"/>
</dbReference>
<protein>
    <recommendedName>
        <fullName evidence="4">Type-4 uracil-DNA glycosylase</fullName>
        <ecNumber evidence="3">3.2.2.27</ecNumber>
    </recommendedName>
</protein>
<dbReference type="InterPro" id="IPR051536">
    <property type="entry name" value="UDG_Type-4/5"/>
</dbReference>
<dbReference type="EMBL" id="CP001348">
    <property type="protein sequence ID" value="ACL76746.1"/>
    <property type="molecule type" value="Genomic_DNA"/>
</dbReference>
<keyword evidence="10" id="KW-0411">Iron-sulfur</keyword>
<dbReference type="PANTHER" id="PTHR33693:SF1">
    <property type="entry name" value="TYPE-4 URACIL-DNA GLYCOSYLASE"/>
    <property type="match status" value="1"/>
</dbReference>
<evidence type="ECO:0000256" key="6">
    <source>
        <dbReference type="ARBA" id="ARBA00022723"/>
    </source>
</evidence>
<evidence type="ECO:0000313" key="14">
    <source>
        <dbReference type="Proteomes" id="UP000001349"/>
    </source>
</evidence>
<proteinExistence type="inferred from homology"/>
<dbReference type="EC" id="3.2.2.27" evidence="3"/>
<dbReference type="GO" id="GO:0051539">
    <property type="term" value="F:4 iron, 4 sulfur cluster binding"/>
    <property type="evidence" value="ECO:0007669"/>
    <property type="project" value="UniProtKB-KW"/>
</dbReference>
<evidence type="ECO:0000259" key="12">
    <source>
        <dbReference type="SMART" id="SM00986"/>
    </source>
</evidence>
<evidence type="ECO:0000256" key="1">
    <source>
        <dbReference type="ARBA" id="ARBA00001400"/>
    </source>
</evidence>
<dbReference type="SMART" id="SM00987">
    <property type="entry name" value="UreE_C"/>
    <property type="match status" value="1"/>
</dbReference>
<dbReference type="InterPro" id="IPR036895">
    <property type="entry name" value="Uracil-DNA_glycosylase-like_sf"/>
</dbReference>
<organism evidence="13 14">
    <name type="scientific">Ruminiclostridium cellulolyticum (strain ATCC 35319 / DSM 5812 / JCM 6584 / H10)</name>
    <name type="common">Clostridium cellulolyticum</name>
    <dbReference type="NCBI Taxonomy" id="394503"/>
    <lineage>
        <taxon>Bacteria</taxon>
        <taxon>Bacillati</taxon>
        <taxon>Bacillota</taxon>
        <taxon>Clostridia</taxon>
        <taxon>Eubacteriales</taxon>
        <taxon>Oscillospiraceae</taxon>
        <taxon>Ruminiclostridium</taxon>
    </lineage>
</organism>
<evidence type="ECO:0000256" key="2">
    <source>
        <dbReference type="ARBA" id="ARBA00006521"/>
    </source>
</evidence>
<dbReference type="STRING" id="394503.Ccel_2416"/>
<dbReference type="GO" id="GO:0006281">
    <property type="term" value="P:DNA repair"/>
    <property type="evidence" value="ECO:0007669"/>
    <property type="project" value="UniProtKB-KW"/>
</dbReference>
<evidence type="ECO:0000256" key="4">
    <source>
        <dbReference type="ARBA" id="ARBA00019403"/>
    </source>
</evidence>
<dbReference type="AlphaFoldDB" id="B8I5L0"/>
<keyword evidence="6" id="KW-0479">Metal-binding</keyword>
<dbReference type="GO" id="GO:0004844">
    <property type="term" value="F:uracil DNA N-glycosylase activity"/>
    <property type="evidence" value="ECO:0007669"/>
    <property type="project" value="UniProtKB-EC"/>
</dbReference>
<comment type="catalytic activity">
    <reaction evidence="1">
        <text>Hydrolyzes single-stranded DNA or mismatched double-stranded DNA and polynucleotides, releasing free uracil.</text>
        <dbReference type="EC" id="3.2.2.27"/>
    </reaction>
</comment>
<evidence type="ECO:0000256" key="3">
    <source>
        <dbReference type="ARBA" id="ARBA00012030"/>
    </source>
</evidence>
<dbReference type="CDD" id="cd10030">
    <property type="entry name" value="UDG-F4_TTUDGA_SPO1dp_like"/>
    <property type="match status" value="1"/>
</dbReference>
<keyword evidence="14" id="KW-1185">Reference proteome</keyword>
<dbReference type="KEGG" id="cce:Ccel_2416"/>
<dbReference type="PANTHER" id="PTHR33693">
    <property type="entry name" value="TYPE-5 URACIL-DNA GLYCOSYLASE"/>
    <property type="match status" value="1"/>
</dbReference>
<dbReference type="Proteomes" id="UP000001349">
    <property type="component" value="Chromosome"/>
</dbReference>
<evidence type="ECO:0000256" key="11">
    <source>
        <dbReference type="ARBA" id="ARBA00023204"/>
    </source>
</evidence>
<reference evidence="13 14" key="1">
    <citation type="submission" date="2009-01" db="EMBL/GenBank/DDBJ databases">
        <title>Complete sequence of Clostridium cellulolyticum H10.</title>
        <authorList>
            <consortium name="US DOE Joint Genome Institute"/>
            <person name="Lucas S."/>
            <person name="Copeland A."/>
            <person name="Lapidus A."/>
            <person name="Glavina del Rio T."/>
            <person name="Dalin E."/>
            <person name="Tice H."/>
            <person name="Bruce D."/>
            <person name="Goodwin L."/>
            <person name="Pitluck S."/>
            <person name="Chertkov O."/>
            <person name="Saunders E."/>
            <person name="Brettin T."/>
            <person name="Detter J.C."/>
            <person name="Han C."/>
            <person name="Larimer F."/>
            <person name="Land M."/>
            <person name="Hauser L."/>
            <person name="Kyrpides N."/>
            <person name="Ivanova N."/>
            <person name="Zhou J."/>
            <person name="Richardson P."/>
        </authorList>
    </citation>
    <scope>NUCLEOTIDE SEQUENCE [LARGE SCALE GENOMIC DNA]</scope>
    <source>
        <strain evidence="14">ATCC 35319 / DSM 5812 / JCM 6584 / H10</strain>
    </source>
</reference>
<keyword evidence="8" id="KW-0378">Hydrolase</keyword>
<sequence length="190" mass="21608">MFNWEQLNSTCNNCRNCDLAGTRTNIVIGRGNPNAPIMFIGEGPGEQEDLRGLPFVGPAGQLLDTLLEALKFKPDEYYIANVVKCRPPNNRVPNEEEAEKCLPYLRNQVALIRPRIIVCLGSTAAKYIVARDAKITQIRGHWIQRKKFWIMPTFHPAALLRDQSKKELLFKDIKEVKKKINQLVSEEYGG</sequence>
<accession>B8I5L0</accession>
<evidence type="ECO:0000256" key="8">
    <source>
        <dbReference type="ARBA" id="ARBA00022801"/>
    </source>
</evidence>
<dbReference type="HOGENOM" id="CLU_044815_1_3_9"/>
<keyword evidence="7" id="KW-0227">DNA damage</keyword>
<dbReference type="SMART" id="SM00986">
    <property type="entry name" value="UDG"/>
    <property type="match status" value="1"/>
</dbReference>
<evidence type="ECO:0000256" key="9">
    <source>
        <dbReference type="ARBA" id="ARBA00023004"/>
    </source>
</evidence>